<evidence type="ECO:0000313" key="2">
    <source>
        <dbReference type="Proteomes" id="UP001279734"/>
    </source>
</evidence>
<proteinExistence type="predicted"/>
<reference evidence="1" key="1">
    <citation type="submission" date="2023-05" db="EMBL/GenBank/DDBJ databases">
        <title>Nepenthes gracilis genome sequencing.</title>
        <authorList>
            <person name="Fukushima K."/>
        </authorList>
    </citation>
    <scope>NUCLEOTIDE SEQUENCE</scope>
    <source>
        <strain evidence="1">SING2019-196</strain>
    </source>
</reference>
<evidence type="ECO:0000313" key="1">
    <source>
        <dbReference type="EMBL" id="GMH12895.1"/>
    </source>
</evidence>
<protein>
    <submittedName>
        <fullName evidence="1">Uncharacterized protein</fullName>
    </submittedName>
</protein>
<dbReference type="AlphaFoldDB" id="A0AAD3SLG9"/>
<organism evidence="1 2">
    <name type="scientific">Nepenthes gracilis</name>
    <name type="common">Slender pitcher plant</name>
    <dbReference type="NCBI Taxonomy" id="150966"/>
    <lineage>
        <taxon>Eukaryota</taxon>
        <taxon>Viridiplantae</taxon>
        <taxon>Streptophyta</taxon>
        <taxon>Embryophyta</taxon>
        <taxon>Tracheophyta</taxon>
        <taxon>Spermatophyta</taxon>
        <taxon>Magnoliopsida</taxon>
        <taxon>eudicotyledons</taxon>
        <taxon>Gunneridae</taxon>
        <taxon>Pentapetalae</taxon>
        <taxon>Caryophyllales</taxon>
        <taxon>Nepenthaceae</taxon>
        <taxon>Nepenthes</taxon>
    </lineage>
</organism>
<name>A0AAD3SLG9_NEPGR</name>
<dbReference type="EMBL" id="BSYO01000012">
    <property type="protein sequence ID" value="GMH12895.1"/>
    <property type="molecule type" value="Genomic_DNA"/>
</dbReference>
<keyword evidence="2" id="KW-1185">Reference proteome</keyword>
<accession>A0AAD3SLG9</accession>
<gene>
    <name evidence="1" type="ORF">Nepgr_014736</name>
</gene>
<dbReference type="Proteomes" id="UP001279734">
    <property type="component" value="Unassembled WGS sequence"/>
</dbReference>
<comment type="caution">
    <text evidence="1">The sequence shown here is derived from an EMBL/GenBank/DDBJ whole genome shotgun (WGS) entry which is preliminary data.</text>
</comment>
<sequence>MAAETNHSGLPPTADQKLFRPAPQGGFNNHSSSRPATISNCYFFACPWVLEPSAFSFYRVDFGRIASSSGVGLAVCLRIVPVSNWRGCWGRGLCLRLLVCDASLKIFASNMVTAAPVNGVCSGFEWGSGALAL</sequence>